<gene>
    <name evidence="3" type="primary">LOC102384389</name>
</gene>
<evidence type="ECO:0000313" key="2">
    <source>
        <dbReference type="Proteomes" id="UP000189705"/>
    </source>
</evidence>
<name>A0A3Q0FPS4_ALLSI</name>
<reference evidence="3" key="1">
    <citation type="submission" date="2025-08" db="UniProtKB">
        <authorList>
            <consortium name="RefSeq"/>
        </authorList>
    </citation>
    <scope>IDENTIFICATION</scope>
</reference>
<dbReference type="RefSeq" id="XP_025048165.1">
    <property type="nucleotide sequence ID" value="XM_025192380.1"/>
</dbReference>
<dbReference type="InterPro" id="IPR003886">
    <property type="entry name" value="NIDO_dom"/>
</dbReference>
<dbReference type="AlphaFoldDB" id="A0A3Q0FPS4"/>
<dbReference type="GO" id="GO:0007160">
    <property type="term" value="P:cell-matrix adhesion"/>
    <property type="evidence" value="ECO:0007669"/>
    <property type="project" value="InterPro"/>
</dbReference>
<protein>
    <submittedName>
        <fullName evidence="3">Sushi, nidogen and EGF-like domain-containing protein 1</fullName>
    </submittedName>
</protein>
<dbReference type="Proteomes" id="UP000189705">
    <property type="component" value="Unplaced"/>
</dbReference>
<feature type="domain" description="NIDO" evidence="1">
    <location>
        <begin position="86"/>
        <end position="239"/>
    </location>
</feature>
<sequence>MDGLRRALALAALLYPSGVELGDRRTPLADDGASPPVPLSVPFHFYRRTYHTLYVNNNGLLSFGAPETQYTSDPFPLPDGRALVAPFWADVDVRVAGRVLYRQSRAPGILARATADVGAAFPHLPFTAAWVFVATWDRVAFYGATVAKVNTFQVMLVSDGQLSFIILNYGDIQWTTGAGSGGDPRSGLGGIPAQAGFNSGGSRLYFSLPGSRTPAIAHVGATSNVGLALPSGRLLLAPRLRLQRCVREPWPPTPAASRIPSKPPHT</sequence>
<evidence type="ECO:0000313" key="3">
    <source>
        <dbReference type="RefSeq" id="XP_025048165.1"/>
    </source>
</evidence>
<dbReference type="InParanoid" id="A0A3Q0FPS4"/>
<dbReference type="Pfam" id="PF06119">
    <property type="entry name" value="NIDO"/>
    <property type="match status" value="1"/>
</dbReference>
<dbReference type="GeneID" id="102384389"/>
<dbReference type="PROSITE" id="PS51220">
    <property type="entry name" value="NIDO"/>
    <property type="match status" value="1"/>
</dbReference>
<accession>A0A3Q0FPS4</accession>
<keyword evidence="2" id="KW-1185">Reference proteome</keyword>
<dbReference type="InterPro" id="IPR051495">
    <property type="entry name" value="Epithelial_Barrier/Signaling"/>
</dbReference>
<dbReference type="SMART" id="SM00539">
    <property type="entry name" value="NIDO"/>
    <property type="match status" value="1"/>
</dbReference>
<proteinExistence type="predicted"/>
<dbReference type="STRING" id="38654.A0A3Q0FPS4"/>
<dbReference type="PANTHER" id="PTHR13802">
    <property type="entry name" value="MUCIN 4-RELATED"/>
    <property type="match status" value="1"/>
</dbReference>
<evidence type="ECO:0000259" key="1">
    <source>
        <dbReference type="PROSITE" id="PS51220"/>
    </source>
</evidence>
<dbReference type="PANTHER" id="PTHR13802:SF59">
    <property type="entry name" value="SUSHI DOMAIN-CONTAINING PROTEIN 2"/>
    <property type="match status" value="1"/>
</dbReference>
<organism evidence="2 3">
    <name type="scientific">Alligator sinensis</name>
    <name type="common">Chinese alligator</name>
    <dbReference type="NCBI Taxonomy" id="38654"/>
    <lineage>
        <taxon>Eukaryota</taxon>
        <taxon>Metazoa</taxon>
        <taxon>Chordata</taxon>
        <taxon>Craniata</taxon>
        <taxon>Vertebrata</taxon>
        <taxon>Euteleostomi</taxon>
        <taxon>Archelosauria</taxon>
        <taxon>Archosauria</taxon>
        <taxon>Crocodylia</taxon>
        <taxon>Alligatoridae</taxon>
        <taxon>Alligatorinae</taxon>
        <taxon>Alligator</taxon>
    </lineage>
</organism>
<dbReference type="KEGG" id="asn:102384389"/>